<feature type="region of interest" description="Disordered" evidence="2">
    <location>
        <begin position="289"/>
        <end position="411"/>
    </location>
</feature>
<feature type="region of interest" description="Disordered" evidence="2">
    <location>
        <begin position="210"/>
        <end position="264"/>
    </location>
</feature>
<feature type="region of interest" description="Disordered" evidence="2">
    <location>
        <begin position="480"/>
        <end position="507"/>
    </location>
</feature>
<feature type="domain" description="BHLH" evidence="3">
    <location>
        <begin position="581"/>
        <end position="649"/>
    </location>
</feature>
<dbReference type="Pfam" id="PF00010">
    <property type="entry name" value="HLH"/>
    <property type="match status" value="1"/>
</dbReference>
<evidence type="ECO:0000313" key="5">
    <source>
        <dbReference type="Proteomes" id="UP000078397"/>
    </source>
</evidence>
<accession>A0A179EVN1</accession>
<dbReference type="STRING" id="1380566.A0A179EVN1"/>
<dbReference type="Gene3D" id="4.10.280.10">
    <property type="entry name" value="Helix-loop-helix DNA-binding domain"/>
    <property type="match status" value="1"/>
</dbReference>
<dbReference type="GO" id="GO:0046983">
    <property type="term" value="F:protein dimerization activity"/>
    <property type="evidence" value="ECO:0007669"/>
    <property type="project" value="InterPro"/>
</dbReference>
<keyword evidence="5" id="KW-1185">Reference proteome</keyword>
<name>A0A179EVN1_METCM</name>
<keyword evidence="1" id="KW-0175">Coiled coil</keyword>
<dbReference type="AlphaFoldDB" id="A0A179EVN1"/>
<feature type="compositionally biased region" description="Polar residues" evidence="2">
    <location>
        <begin position="354"/>
        <end position="374"/>
    </location>
</feature>
<evidence type="ECO:0000256" key="1">
    <source>
        <dbReference type="SAM" id="Coils"/>
    </source>
</evidence>
<gene>
    <name evidence="4" type="ORF">VFPPC_12562</name>
</gene>
<dbReference type="InterPro" id="IPR011598">
    <property type="entry name" value="bHLH_dom"/>
</dbReference>
<evidence type="ECO:0000313" key="4">
    <source>
        <dbReference type="EMBL" id="OAQ57256.2"/>
    </source>
</evidence>
<organism evidence="4 5">
    <name type="scientific">Pochonia chlamydosporia 170</name>
    <dbReference type="NCBI Taxonomy" id="1380566"/>
    <lineage>
        <taxon>Eukaryota</taxon>
        <taxon>Fungi</taxon>
        <taxon>Dikarya</taxon>
        <taxon>Ascomycota</taxon>
        <taxon>Pezizomycotina</taxon>
        <taxon>Sordariomycetes</taxon>
        <taxon>Hypocreomycetidae</taxon>
        <taxon>Hypocreales</taxon>
        <taxon>Clavicipitaceae</taxon>
        <taxon>Pochonia</taxon>
    </lineage>
</organism>
<protein>
    <submittedName>
        <fullName evidence="4">Phosphorus acquisition-controlling protein</fullName>
    </submittedName>
</protein>
<sequence length="685" mass="75870">MALTTRDFQDQHVAPTIEDEFHAFFHMSGDGIIGNGLQLNVHGFRDGSSRSVMNQYRRHQLQRADSILADADSSRIIPGSEDLLQSHTTTVVRTAGMQARLQASSAQSDYISSIDTQSQYLQLQRCQLLEQWATFFANQNHPVPCNPQSMEIAPGSGQFFSQAELMPQRTPYHWRYQHRMLEQQDIAFTSLDADYVMTLDPDINMENAFTTPGASFGPSTSPASYGQNDPPSVYDNSTQFSNSPDMDLKDLGMPPSGGSSTDLANEASKYKTIKEQDKCIKDSYLVKPQHWKMGPSPGTRSQVVTEVEEKHLSESSVQRLLPRPASSSEGSEENVSASSKSVLEIVPPPVLTGKFSSRSPHIQAQKGNTQQSKPHSLAEEQKGKQNQQQQPHPAPLTSFMRLPASKAKKPRAINEKELRQGLGTSTENIELLELLESISNRPPVPINISHVSQTSHIEPYLSRNAEQQPLLSHTVQNPETVSARQGPQLHPVSSGSRARKTAPIAAKNSRKRFIRSIHSSPTLLLRTSPKIKLLLPRTPGLSMADTVSRLLMTKSNYDNILEMNAVPGISYPAEASANLTAKRISHKVAEQGRRDRINSALQIMASFLLDEQKLDEGDDVEHKDGKAHSNILNSKASVVENAISYMIKLRNENDDLRQELRNLKTKLKEAKEARGIANAAAVMQI</sequence>
<proteinExistence type="predicted"/>
<dbReference type="OrthoDB" id="5344169at2759"/>
<evidence type="ECO:0000259" key="3">
    <source>
        <dbReference type="PROSITE" id="PS50888"/>
    </source>
</evidence>
<dbReference type="SUPFAM" id="SSF47459">
    <property type="entry name" value="HLH, helix-loop-helix DNA-binding domain"/>
    <property type="match status" value="1"/>
</dbReference>
<comment type="caution">
    <text evidence="4">The sequence shown here is derived from an EMBL/GenBank/DDBJ whole genome shotgun (WGS) entry which is preliminary data.</text>
</comment>
<dbReference type="SMART" id="SM00353">
    <property type="entry name" value="HLH"/>
    <property type="match status" value="1"/>
</dbReference>
<dbReference type="Proteomes" id="UP000078397">
    <property type="component" value="Unassembled WGS sequence"/>
</dbReference>
<dbReference type="PROSITE" id="PS50888">
    <property type="entry name" value="BHLH"/>
    <property type="match status" value="1"/>
</dbReference>
<dbReference type="GeneID" id="28854382"/>
<evidence type="ECO:0000256" key="2">
    <source>
        <dbReference type="SAM" id="MobiDB-lite"/>
    </source>
</evidence>
<dbReference type="InterPro" id="IPR036638">
    <property type="entry name" value="HLH_DNA-bd_sf"/>
</dbReference>
<reference evidence="4 5" key="1">
    <citation type="journal article" date="2016" name="PLoS Pathog.">
        <title>Biosynthesis of antibiotic leucinostatins in bio-control fungus Purpureocillium lilacinum and their inhibition on phytophthora revealed by genome mining.</title>
        <authorList>
            <person name="Wang G."/>
            <person name="Liu Z."/>
            <person name="Lin R."/>
            <person name="Li E."/>
            <person name="Mao Z."/>
            <person name="Ling J."/>
            <person name="Yang Y."/>
            <person name="Yin W.B."/>
            <person name="Xie B."/>
        </authorList>
    </citation>
    <scope>NUCLEOTIDE SEQUENCE [LARGE SCALE GENOMIC DNA]</scope>
    <source>
        <strain evidence="4">170</strain>
    </source>
</reference>
<dbReference type="KEGG" id="pchm:VFPPC_12562"/>
<dbReference type="RefSeq" id="XP_018135626.2">
    <property type="nucleotide sequence ID" value="XM_018290388.2"/>
</dbReference>
<feature type="compositionally biased region" description="Polar residues" evidence="2">
    <location>
        <begin position="480"/>
        <end position="496"/>
    </location>
</feature>
<feature type="coiled-coil region" evidence="1">
    <location>
        <begin position="639"/>
        <end position="680"/>
    </location>
</feature>
<feature type="compositionally biased region" description="Polar residues" evidence="2">
    <location>
        <begin position="325"/>
        <end position="341"/>
    </location>
</feature>
<dbReference type="EMBL" id="LSBJ02000025">
    <property type="protein sequence ID" value="OAQ57256.2"/>
    <property type="molecule type" value="Genomic_DNA"/>
</dbReference>
<feature type="compositionally biased region" description="Polar residues" evidence="2">
    <location>
        <begin position="210"/>
        <end position="244"/>
    </location>
</feature>